<dbReference type="InterPro" id="IPR017937">
    <property type="entry name" value="Thioredoxin_CS"/>
</dbReference>
<evidence type="ECO:0000313" key="9">
    <source>
        <dbReference type="EMBL" id="MDE5417956.1"/>
    </source>
</evidence>
<feature type="domain" description="Thioredoxin" evidence="8">
    <location>
        <begin position="11"/>
        <end position="139"/>
    </location>
</feature>
<dbReference type="PANTHER" id="PTHR45663">
    <property type="entry name" value="GEO12009P1"/>
    <property type="match status" value="1"/>
</dbReference>
<organism evidence="9 10">
    <name type="scientific">Paralabilibaculum antarcticum</name>
    <dbReference type="NCBI Taxonomy" id="2912572"/>
    <lineage>
        <taxon>Bacteria</taxon>
        <taxon>Pseudomonadati</taxon>
        <taxon>Bacteroidota</taxon>
        <taxon>Bacteroidia</taxon>
        <taxon>Marinilabiliales</taxon>
        <taxon>Marinifilaceae</taxon>
        <taxon>Paralabilibaculum</taxon>
    </lineage>
</organism>
<dbReference type="InterPro" id="IPR036249">
    <property type="entry name" value="Thioredoxin-like_sf"/>
</dbReference>
<dbReference type="EMBL" id="JAKJSC010000001">
    <property type="protein sequence ID" value="MDE5417956.1"/>
    <property type="molecule type" value="Genomic_DNA"/>
</dbReference>
<protein>
    <recommendedName>
        <fullName evidence="6">Thioredoxin</fullName>
    </recommendedName>
</protein>
<keyword evidence="5" id="KW-0676">Redox-active center</keyword>
<dbReference type="InterPro" id="IPR005746">
    <property type="entry name" value="Thioredoxin"/>
</dbReference>
<evidence type="ECO:0000259" key="8">
    <source>
        <dbReference type="PROSITE" id="PS51352"/>
    </source>
</evidence>
<proteinExistence type="inferred from homology"/>
<comment type="similarity">
    <text evidence="1">Belongs to the thioredoxin family.</text>
</comment>
<evidence type="ECO:0000256" key="2">
    <source>
        <dbReference type="ARBA" id="ARBA00022448"/>
    </source>
</evidence>
<feature type="signal peptide" evidence="7">
    <location>
        <begin position="1"/>
        <end position="19"/>
    </location>
</feature>
<dbReference type="PROSITE" id="PS00194">
    <property type="entry name" value="THIOREDOXIN_1"/>
    <property type="match status" value="1"/>
</dbReference>
<gene>
    <name evidence="9" type="primary">trxA</name>
    <name evidence="9" type="ORF">L3049_08040</name>
</gene>
<evidence type="ECO:0000256" key="5">
    <source>
        <dbReference type="ARBA" id="ARBA00023284"/>
    </source>
</evidence>
<accession>A0ABT5VRA2</accession>
<reference evidence="9 10" key="1">
    <citation type="submission" date="2022-01" db="EMBL/GenBank/DDBJ databases">
        <title>Labilibaculum sp. nov, a marine bacterium isolated from Antarctica.</title>
        <authorList>
            <person name="Dai W."/>
        </authorList>
    </citation>
    <scope>NUCLEOTIDE SEQUENCE [LARGE SCALE GENOMIC DNA]</scope>
    <source>
        <strain evidence="9 10">DW002</strain>
    </source>
</reference>
<dbReference type="PROSITE" id="PS51352">
    <property type="entry name" value="THIOREDOXIN_2"/>
    <property type="match status" value="1"/>
</dbReference>
<dbReference type="Proteomes" id="UP001528920">
    <property type="component" value="Unassembled WGS sequence"/>
</dbReference>
<dbReference type="Gene3D" id="3.40.30.10">
    <property type="entry name" value="Glutaredoxin"/>
    <property type="match status" value="1"/>
</dbReference>
<keyword evidence="4" id="KW-1015">Disulfide bond</keyword>
<evidence type="ECO:0000256" key="6">
    <source>
        <dbReference type="NCBIfam" id="TIGR01068"/>
    </source>
</evidence>
<keyword evidence="2" id="KW-0813">Transport</keyword>
<keyword evidence="10" id="KW-1185">Reference proteome</keyword>
<dbReference type="SUPFAM" id="SSF52833">
    <property type="entry name" value="Thioredoxin-like"/>
    <property type="match status" value="1"/>
</dbReference>
<dbReference type="RefSeq" id="WP_275109291.1">
    <property type="nucleotide sequence ID" value="NZ_JAKJSC010000001.1"/>
</dbReference>
<evidence type="ECO:0000313" key="10">
    <source>
        <dbReference type="Proteomes" id="UP001528920"/>
    </source>
</evidence>
<dbReference type="Pfam" id="PF00085">
    <property type="entry name" value="Thioredoxin"/>
    <property type="match status" value="1"/>
</dbReference>
<dbReference type="NCBIfam" id="TIGR01068">
    <property type="entry name" value="thioredoxin"/>
    <property type="match status" value="1"/>
</dbReference>
<comment type="caution">
    <text evidence="9">The sequence shown here is derived from an EMBL/GenBank/DDBJ whole genome shotgun (WGS) entry which is preliminary data.</text>
</comment>
<dbReference type="InterPro" id="IPR013766">
    <property type="entry name" value="Thioredoxin_domain"/>
</dbReference>
<dbReference type="CDD" id="cd02947">
    <property type="entry name" value="TRX_family"/>
    <property type="match status" value="1"/>
</dbReference>
<keyword evidence="3" id="KW-0249">Electron transport</keyword>
<sequence>MKKLYFILFATLLSLSAFSQSSPKVIHLDDNSFKEKVFDFTNSKEWAYKGDKPVIVDFYATWCGPCKRVAPVLAKLQKEYGTDIQIYKVDVDKSPQVSAAFGIKSMPTFLFIPKEGKPTMAKGALPKKTFIKAIKDIFNVNHPDATN</sequence>
<dbReference type="PRINTS" id="PR00421">
    <property type="entry name" value="THIOREDOXIN"/>
</dbReference>
<keyword evidence="7" id="KW-0732">Signal</keyword>
<name>A0ABT5VRA2_9BACT</name>
<evidence type="ECO:0000256" key="7">
    <source>
        <dbReference type="SAM" id="SignalP"/>
    </source>
</evidence>
<feature type="chain" id="PRO_5046115272" description="Thioredoxin" evidence="7">
    <location>
        <begin position="20"/>
        <end position="147"/>
    </location>
</feature>
<evidence type="ECO:0000256" key="4">
    <source>
        <dbReference type="ARBA" id="ARBA00023157"/>
    </source>
</evidence>
<evidence type="ECO:0000256" key="1">
    <source>
        <dbReference type="ARBA" id="ARBA00008987"/>
    </source>
</evidence>
<dbReference type="PANTHER" id="PTHR45663:SF11">
    <property type="entry name" value="GEO12009P1"/>
    <property type="match status" value="1"/>
</dbReference>
<evidence type="ECO:0000256" key="3">
    <source>
        <dbReference type="ARBA" id="ARBA00022982"/>
    </source>
</evidence>